<proteinExistence type="predicted"/>
<gene>
    <name evidence="1" type="ORF">L210DRAFT_935380</name>
</gene>
<name>A0AAD4BHQ7_BOLED</name>
<sequence>MPLLQVLFFPAPSGDWSDGNDSAVIDVDGIGNPDATNKDPKDVPMSDTIVEADPAVQLVPLSRTFSSCKLPLPSSMSKTPWPPNWGKTELIGLVYNQTATMESKMSNTTSILNAKTNSNLKTVSYDSLSDLCVRLSDAFPTTMTCSTQNELKFSGTIMHYLIREN</sequence>
<dbReference type="Proteomes" id="UP001194468">
    <property type="component" value="Unassembled WGS sequence"/>
</dbReference>
<reference evidence="1" key="2">
    <citation type="journal article" date="2020" name="Nat. Commun.">
        <title>Large-scale genome sequencing of mycorrhizal fungi provides insights into the early evolution of symbiotic traits.</title>
        <authorList>
            <person name="Miyauchi S."/>
            <person name="Kiss E."/>
            <person name="Kuo A."/>
            <person name="Drula E."/>
            <person name="Kohler A."/>
            <person name="Sanchez-Garcia M."/>
            <person name="Morin E."/>
            <person name="Andreopoulos B."/>
            <person name="Barry K.W."/>
            <person name="Bonito G."/>
            <person name="Buee M."/>
            <person name="Carver A."/>
            <person name="Chen C."/>
            <person name="Cichocki N."/>
            <person name="Clum A."/>
            <person name="Culley D."/>
            <person name="Crous P.W."/>
            <person name="Fauchery L."/>
            <person name="Girlanda M."/>
            <person name="Hayes R.D."/>
            <person name="Keri Z."/>
            <person name="LaButti K."/>
            <person name="Lipzen A."/>
            <person name="Lombard V."/>
            <person name="Magnuson J."/>
            <person name="Maillard F."/>
            <person name="Murat C."/>
            <person name="Nolan M."/>
            <person name="Ohm R.A."/>
            <person name="Pangilinan J."/>
            <person name="Pereira M.F."/>
            <person name="Perotto S."/>
            <person name="Peter M."/>
            <person name="Pfister S."/>
            <person name="Riley R."/>
            <person name="Sitrit Y."/>
            <person name="Stielow J.B."/>
            <person name="Szollosi G."/>
            <person name="Zifcakova L."/>
            <person name="Stursova M."/>
            <person name="Spatafora J.W."/>
            <person name="Tedersoo L."/>
            <person name="Vaario L.M."/>
            <person name="Yamada A."/>
            <person name="Yan M."/>
            <person name="Wang P."/>
            <person name="Xu J."/>
            <person name="Bruns T."/>
            <person name="Baldrian P."/>
            <person name="Vilgalys R."/>
            <person name="Dunand C."/>
            <person name="Henrissat B."/>
            <person name="Grigoriev I.V."/>
            <person name="Hibbett D."/>
            <person name="Nagy L.G."/>
            <person name="Martin F.M."/>
        </authorList>
    </citation>
    <scope>NUCLEOTIDE SEQUENCE</scope>
    <source>
        <strain evidence="1">BED1</strain>
    </source>
</reference>
<accession>A0AAD4BHQ7</accession>
<dbReference type="AlphaFoldDB" id="A0AAD4BHQ7"/>
<reference evidence="1" key="1">
    <citation type="submission" date="2019-10" db="EMBL/GenBank/DDBJ databases">
        <authorList>
            <consortium name="DOE Joint Genome Institute"/>
            <person name="Kuo A."/>
            <person name="Miyauchi S."/>
            <person name="Kiss E."/>
            <person name="Drula E."/>
            <person name="Kohler A."/>
            <person name="Sanchez-Garcia M."/>
            <person name="Andreopoulos B."/>
            <person name="Barry K.W."/>
            <person name="Bonito G."/>
            <person name="Buee M."/>
            <person name="Carver A."/>
            <person name="Chen C."/>
            <person name="Cichocki N."/>
            <person name="Clum A."/>
            <person name="Culley D."/>
            <person name="Crous P.W."/>
            <person name="Fauchery L."/>
            <person name="Girlanda M."/>
            <person name="Hayes R."/>
            <person name="Keri Z."/>
            <person name="LaButti K."/>
            <person name="Lipzen A."/>
            <person name="Lombard V."/>
            <person name="Magnuson J."/>
            <person name="Maillard F."/>
            <person name="Morin E."/>
            <person name="Murat C."/>
            <person name="Nolan M."/>
            <person name="Ohm R."/>
            <person name="Pangilinan J."/>
            <person name="Pereira M."/>
            <person name="Perotto S."/>
            <person name="Peter M."/>
            <person name="Riley R."/>
            <person name="Sitrit Y."/>
            <person name="Stielow B."/>
            <person name="Szollosi G."/>
            <person name="Zifcakova L."/>
            <person name="Stursova M."/>
            <person name="Spatafora J.W."/>
            <person name="Tedersoo L."/>
            <person name="Vaario L.-M."/>
            <person name="Yamada A."/>
            <person name="Yan M."/>
            <person name="Wang P."/>
            <person name="Xu J."/>
            <person name="Bruns T."/>
            <person name="Baldrian P."/>
            <person name="Vilgalys R."/>
            <person name="Henrissat B."/>
            <person name="Grigoriev I.V."/>
            <person name="Hibbett D."/>
            <person name="Nagy L.G."/>
            <person name="Martin F.M."/>
        </authorList>
    </citation>
    <scope>NUCLEOTIDE SEQUENCE</scope>
    <source>
        <strain evidence="1">BED1</strain>
    </source>
</reference>
<keyword evidence="2" id="KW-1185">Reference proteome</keyword>
<dbReference type="EMBL" id="WHUW01000051">
    <property type="protein sequence ID" value="KAF8431289.1"/>
    <property type="molecule type" value="Genomic_DNA"/>
</dbReference>
<evidence type="ECO:0000313" key="1">
    <source>
        <dbReference type="EMBL" id="KAF8431289.1"/>
    </source>
</evidence>
<comment type="caution">
    <text evidence="1">The sequence shown here is derived from an EMBL/GenBank/DDBJ whole genome shotgun (WGS) entry which is preliminary data.</text>
</comment>
<protein>
    <submittedName>
        <fullName evidence="1">Uncharacterized protein</fullName>
    </submittedName>
</protein>
<evidence type="ECO:0000313" key="2">
    <source>
        <dbReference type="Proteomes" id="UP001194468"/>
    </source>
</evidence>
<organism evidence="1 2">
    <name type="scientific">Boletus edulis BED1</name>
    <dbReference type="NCBI Taxonomy" id="1328754"/>
    <lineage>
        <taxon>Eukaryota</taxon>
        <taxon>Fungi</taxon>
        <taxon>Dikarya</taxon>
        <taxon>Basidiomycota</taxon>
        <taxon>Agaricomycotina</taxon>
        <taxon>Agaricomycetes</taxon>
        <taxon>Agaricomycetidae</taxon>
        <taxon>Boletales</taxon>
        <taxon>Boletineae</taxon>
        <taxon>Boletaceae</taxon>
        <taxon>Boletoideae</taxon>
        <taxon>Boletus</taxon>
    </lineage>
</organism>